<reference evidence="1 2" key="1">
    <citation type="submission" date="2020-08" db="EMBL/GenBank/DDBJ databases">
        <title>Genomic Encyclopedia of Type Strains, Phase IV (KMG-IV): sequencing the most valuable type-strain genomes for metagenomic binning, comparative biology and taxonomic classification.</title>
        <authorList>
            <person name="Goeker M."/>
        </authorList>
    </citation>
    <scope>NUCLEOTIDE SEQUENCE [LARGE SCALE GENOMIC DNA]</scope>
    <source>
        <strain evidence="1 2">DSM 105074</strain>
    </source>
</reference>
<comment type="caution">
    <text evidence="1">The sequence shown here is derived from an EMBL/GenBank/DDBJ whole genome shotgun (WGS) entry which is preliminary data.</text>
</comment>
<gene>
    <name evidence="1" type="ORF">HNQ92_001201</name>
</gene>
<proteinExistence type="predicted"/>
<dbReference type="Proteomes" id="UP000557307">
    <property type="component" value="Unassembled WGS sequence"/>
</dbReference>
<dbReference type="AlphaFoldDB" id="A0A840TJG9"/>
<protein>
    <recommendedName>
        <fullName evidence="3">DUF4174 domain-containing protein</fullName>
    </recommendedName>
</protein>
<evidence type="ECO:0000313" key="1">
    <source>
        <dbReference type="EMBL" id="MBB5283075.1"/>
    </source>
</evidence>
<dbReference type="RefSeq" id="WP_184172157.1">
    <property type="nucleotide sequence ID" value="NZ_JACHGF010000002.1"/>
</dbReference>
<name>A0A840TJG9_9BACT</name>
<evidence type="ECO:0000313" key="2">
    <source>
        <dbReference type="Proteomes" id="UP000557307"/>
    </source>
</evidence>
<accession>A0A840TJG9</accession>
<sequence length="148" mass="17139">MKKYRPLLTLGGLLGLLVGLSVPSWGQNNTLPSFLKEKQVWNEKLVVVYAPEDQQQLLKEQLNAWLPYTQLFHQEKIVIVSLPTRLDAASQEYLHRKLSYQPDRFHVWVIDEEGNLRLSSTKLTQVPQLLRLLDASERPPVHSRAQLF</sequence>
<keyword evidence="2" id="KW-1185">Reference proteome</keyword>
<organism evidence="1 2">
    <name type="scientific">Rhabdobacter roseus</name>
    <dbReference type="NCBI Taxonomy" id="1655419"/>
    <lineage>
        <taxon>Bacteria</taxon>
        <taxon>Pseudomonadati</taxon>
        <taxon>Bacteroidota</taxon>
        <taxon>Cytophagia</taxon>
        <taxon>Cytophagales</taxon>
        <taxon>Cytophagaceae</taxon>
        <taxon>Rhabdobacter</taxon>
    </lineage>
</organism>
<dbReference type="EMBL" id="JACHGF010000002">
    <property type="protein sequence ID" value="MBB5283075.1"/>
    <property type="molecule type" value="Genomic_DNA"/>
</dbReference>
<evidence type="ECO:0008006" key="3">
    <source>
        <dbReference type="Google" id="ProtNLM"/>
    </source>
</evidence>